<proteinExistence type="predicted"/>
<keyword evidence="3" id="KW-1185">Reference proteome</keyword>
<dbReference type="Gene3D" id="1.10.530.10">
    <property type="match status" value="1"/>
</dbReference>
<dbReference type="EMBL" id="CP023739">
    <property type="protein sequence ID" value="ATQ70724.1"/>
    <property type="molecule type" value="Genomic_DNA"/>
</dbReference>
<name>A0A2D2D6Y9_METT3</name>
<gene>
    <name evidence="2" type="ORF">CQW49_22310</name>
</gene>
<reference evidence="3" key="1">
    <citation type="submission" date="2017-10" db="EMBL/GenBank/DDBJ databases">
        <title>Completed PacBio SMRT sequence of Methylosinus trichosporium OB3b reveals presence of a third large plasmid.</title>
        <authorList>
            <person name="Charles T.C."/>
            <person name="Lynch M.D.J."/>
            <person name="Heil J.R."/>
            <person name="Cheng J."/>
        </authorList>
    </citation>
    <scope>NUCLEOTIDE SEQUENCE [LARGE SCALE GENOMIC DNA]</scope>
    <source>
        <strain evidence="3">OB3b</strain>
        <plasmid evidence="3">pob3b2</plasmid>
    </source>
</reference>
<feature type="signal peptide" evidence="1">
    <location>
        <begin position="1"/>
        <end position="21"/>
    </location>
</feature>
<evidence type="ECO:0000256" key="1">
    <source>
        <dbReference type="SAM" id="SignalP"/>
    </source>
</evidence>
<dbReference type="SUPFAM" id="SSF53955">
    <property type="entry name" value="Lysozyme-like"/>
    <property type="match status" value="1"/>
</dbReference>
<dbReference type="AlphaFoldDB" id="A0A2D2D6Y9"/>
<evidence type="ECO:0000313" key="3">
    <source>
        <dbReference type="Proteomes" id="UP000230709"/>
    </source>
</evidence>
<feature type="chain" id="PRO_5013850773" evidence="1">
    <location>
        <begin position="22"/>
        <end position="178"/>
    </location>
</feature>
<geneLocation type="plasmid" evidence="3">
    <name>pob3b2</name>
</geneLocation>
<dbReference type="CDD" id="cd13400">
    <property type="entry name" value="LT_IagB-like"/>
    <property type="match status" value="1"/>
</dbReference>
<dbReference type="Proteomes" id="UP000230709">
    <property type="component" value="Plasmid pOB3b2"/>
</dbReference>
<dbReference type="KEGG" id="mtw:CQW49_22310"/>
<organism evidence="2 3">
    <name type="scientific">Methylosinus trichosporium (strain ATCC 35070 / NCIMB 11131 / UNIQEM 75 / OB3b)</name>
    <dbReference type="NCBI Taxonomy" id="595536"/>
    <lineage>
        <taxon>Bacteria</taxon>
        <taxon>Pseudomonadati</taxon>
        <taxon>Pseudomonadota</taxon>
        <taxon>Alphaproteobacteria</taxon>
        <taxon>Hyphomicrobiales</taxon>
        <taxon>Methylocystaceae</taxon>
        <taxon>Methylosinus</taxon>
    </lineage>
</organism>
<keyword evidence="2" id="KW-0614">Plasmid</keyword>
<evidence type="ECO:0000313" key="2">
    <source>
        <dbReference type="EMBL" id="ATQ70724.1"/>
    </source>
</evidence>
<sequence length="178" mass="19479">MKRALAILAVSLVAAYEPARAADDLAKGTFVKACIDTAAHAHSIPAEVLLILLNVENGRLGAVSQNKNDTVDIGPMQVNQIWLPKLAEHWRASREAAYRALRDEFCANVEGGAWILRQALDEADGDLWEGIGLYHSHNQRHKTAYLRLVLAQGRRLQRQAVAEAGVAERRAAVTIGAR</sequence>
<accession>A0A2D2D6Y9</accession>
<protein>
    <submittedName>
        <fullName evidence="2">Lytic transglycosylase</fullName>
    </submittedName>
</protein>
<dbReference type="InterPro" id="IPR023346">
    <property type="entry name" value="Lysozyme-like_dom_sf"/>
</dbReference>
<keyword evidence="1" id="KW-0732">Signal</keyword>
<dbReference type="RefSeq" id="WP_099831946.1">
    <property type="nucleotide sequence ID" value="NZ_CP023739.1"/>
</dbReference>